<dbReference type="AlphaFoldDB" id="A0A0H4TBF6"/>
<evidence type="ECO:0000256" key="5">
    <source>
        <dbReference type="HAMAP-Rule" id="MF_01333"/>
    </source>
</evidence>
<dbReference type="InterPro" id="IPR002132">
    <property type="entry name" value="Ribosomal_uL5"/>
</dbReference>
<evidence type="ECO:0000256" key="6">
    <source>
        <dbReference type="RuleBase" id="RU003930"/>
    </source>
</evidence>
<comment type="function">
    <text evidence="5">This is 1 of the proteins that bind and probably mediate the attachment of the 5S RNA into the large ribosomal subunit, where it forms part of the central protuberance. In the 70S ribosome it contacts protein S13 of the 30S subunit (bridge B1b), connecting the 2 subunits; this bridge is implicated in subunit movement. Contacts the P site tRNA; the 5S rRNA and some of its associated proteins might help stabilize positioning of ribosome-bound tRNAs.</text>
</comment>
<dbReference type="GO" id="GO:0003735">
    <property type="term" value="F:structural constituent of ribosome"/>
    <property type="evidence" value="ECO:0007669"/>
    <property type="project" value="InterPro"/>
</dbReference>
<evidence type="ECO:0000256" key="2">
    <source>
        <dbReference type="ARBA" id="ARBA00022980"/>
    </source>
</evidence>
<dbReference type="EMBL" id="KT007031">
    <property type="protein sequence ID" value="AKQ04190.1"/>
    <property type="molecule type" value="Genomic_DNA"/>
</dbReference>
<dbReference type="InterPro" id="IPR022803">
    <property type="entry name" value="Ribosomal_uL5_dom_sf"/>
</dbReference>
<organism evidence="9">
    <name type="scientific">uncultured delta proteobacterium Rifle_16ft_4_minimus_4275</name>
    <dbReference type="NCBI Taxonomy" id="1665183"/>
    <lineage>
        <taxon>Bacteria</taxon>
        <taxon>Deltaproteobacteria</taxon>
        <taxon>environmental samples</taxon>
    </lineage>
</organism>
<dbReference type="NCBIfam" id="NF000585">
    <property type="entry name" value="PRK00010.1"/>
    <property type="match status" value="1"/>
</dbReference>
<accession>A0A0H4TBF6</accession>
<sequence length="195" mass="21774">MATAKQPKAAVEAPVPRLKKKYHGEVVPAMMKEFDYKNPIQVPRLEKITLNVGLGEAIQNAKVLDAAVAEIMAITGQKPVITRAKKAIANFKLREGLSIGCMVTLRRARMYEFLDRLIHVALPRVRDFKGVPDRSFDQRGNYSLGLREQIIFPEIQVDKVDKPRGLTVSIVTTAKTDQEGKALLKYLGMPFASKD</sequence>
<dbReference type="Pfam" id="PF00673">
    <property type="entry name" value="Ribosomal_L5_C"/>
    <property type="match status" value="1"/>
</dbReference>
<dbReference type="Pfam" id="PF00281">
    <property type="entry name" value="Ribosomal_L5"/>
    <property type="match status" value="1"/>
</dbReference>
<dbReference type="Gene3D" id="3.30.1440.10">
    <property type="match status" value="1"/>
</dbReference>
<keyword evidence="5" id="KW-0820">tRNA-binding</keyword>
<dbReference type="HAMAP" id="MF_01333_B">
    <property type="entry name" value="Ribosomal_uL5_B"/>
    <property type="match status" value="1"/>
</dbReference>
<dbReference type="PROSITE" id="PS00358">
    <property type="entry name" value="RIBOSOMAL_L5"/>
    <property type="match status" value="1"/>
</dbReference>
<dbReference type="InterPro" id="IPR020929">
    <property type="entry name" value="Ribosomal_uL5_CS"/>
</dbReference>
<name>A0A0H4TBF6_9DELT</name>
<gene>
    <name evidence="5" type="primary">rplE</name>
</gene>
<keyword evidence="3 5" id="KW-0687">Ribonucleoprotein</keyword>
<reference evidence="9" key="1">
    <citation type="journal article" date="2015" name="ISME J.">
        <title>Aquifer environment selects for microbial species cohorts in sediment and groundwater.</title>
        <authorList>
            <person name="Hug L.A."/>
            <person name="Thomas B.C."/>
            <person name="Brown C.T."/>
            <person name="Frischkorn K.R."/>
            <person name="Williams K.H."/>
            <person name="Tringe S.G."/>
            <person name="Banfield J.F."/>
        </authorList>
    </citation>
    <scope>NUCLEOTIDE SEQUENCE</scope>
</reference>
<feature type="domain" description="Large ribosomal subunit protein uL5 N-terminal" evidence="7">
    <location>
        <begin position="38"/>
        <end position="94"/>
    </location>
</feature>
<evidence type="ECO:0000256" key="4">
    <source>
        <dbReference type="ARBA" id="ARBA00035245"/>
    </source>
</evidence>
<dbReference type="GO" id="GO:0019843">
    <property type="term" value="F:rRNA binding"/>
    <property type="evidence" value="ECO:0007669"/>
    <property type="project" value="UniProtKB-UniRule"/>
</dbReference>
<comment type="similarity">
    <text evidence="1 5 6">Belongs to the universal ribosomal protein uL5 family.</text>
</comment>
<proteinExistence type="inferred from homology"/>
<dbReference type="PIRSF" id="PIRSF002161">
    <property type="entry name" value="Ribosomal_L5"/>
    <property type="match status" value="1"/>
</dbReference>
<dbReference type="GO" id="GO:1990904">
    <property type="term" value="C:ribonucleoprotein complex"/>
    <property type="evidence" value="ECO:0007669"/>
    <property type="project" value="UniProtKB-KW"/>
</dbReference>
<dbReference type="GO" id="GO:0005840">
    <property type="term" value="C:ribosome"/>
    <property type="evidence" value="ECO:0007669"/>
    <property type="project" value="UniProtKB-KW"/>
</dbReference>
<comment type="subunit">
    <text evidence="5">Part of the 50S ribosomal subunit; part of the 5S rRNA/L5/L18/L25 subcomplex. Contacts the 5S rRNA and the P site tRNA. Forms a bridge to the 30S subunit in the 70S ribosome.</text>
</comment>
<protein>
    <recommendedName>
        <fullName evidence="4 5">Large ribosomal subunit protein uL5</fullName>
    </recommendedName>
</protein>
<dbReference type="FunFam" id="3.30.1440.10:FF:000001">
    <property type="entry name" value="50S ribosomal protein L5"/>
    <property type="match status" value="1"/>
</dbReference>
<dbReference type="GO" id="GO:0006412">
    <property type="term" value="P:translation"/>
    <property type="evidence" value="ECO:0007669"/>
    <property type="project" value="UniProtKB-UniRule"/>
</dbReference>
<dbReference type="GO" id="GO:0000049">
    <property type="term" value="F:tRNA binding"/>
    <property type="evidence" value="ECO:0007669"/>
    <property type="project" value="UniProtKB-UniRule"/>
</dbReference>
<dbReference type="PANTHER" id="PTHR11994">
    <property type="entry name" value="60S RIBOSOMAL PROTEIN L11-RELATED"/>
    <property type="match status" value="1"/>
</dbReference>
<evidence type="ECO:0000259" key="8">
    <source>
        <dbReference type="Pfam" id="PF00673"/>
    </source>
</evidence>
<dbReference type="InterPro" id="IPR031310">
    <property type="entry name" value="Ribosomal_uL5_N"/>
</dbReference>
<feature type="domain" description="Large ribosomal subunit protein uL5 C-terminal" evidence="8">
    <location>
        <begin position="99"/>
        <end position="191"/>
    </location>
</feature>
<evidence type="ECO:0000256" key="1">
    <source>
        <dbReference type="ARBA" id="ARBA00008553"/>
    </source>
</evidence>
<dbReference type="SUPFAM" id="SSF55282">
    <property type="entry name" value="RL5-like"/>
    <property type="match status" value="1"/>
</dbReference>
<keyword evidence="2 5" id="KW-0689">Ribosomal protein</keyword>
<evidence type="ECO:0000313" key="9">
    <source>
        <dbReference type="EMBL" id="AKQ04190.1"/>
    </source>
</evidence>
<dbReference type="InterPro" id="IPR031309">
    <property type="entry name" value="Ribosomal_uL5_C"/>
</dbReference>
<evidence type="ECO:0000259" key="7">
    <source>
        <dbReference type="Pfam" id="PF00281"/>
    </source>
</evidence>
<evidence type="ECO:0000256" key="3">
    <source>
        <dbReference type="ARBA" id="ARBA00023274"/>
    </source>
</evidence>
<keyword evidence="5" id="KW-0699">rRNA-binding</keyword>
<dbReference type="InterPro" id="IPR020930">
    <property type="entry name" value="Ribosomal_uL5_bac-type"/>
</dbReference>
<keyword evidence="5" id="KW-0694">RNA-binding</keyword>